<proteinExistence type="predicted"/>
<feature type="chain" id="PRO_5042279463" evidence="5">
    <location>
        <begin position="24"/>
        <end position="577"/>
    </location>
</feature>
<dbReference type="KEGG" id="slom:PXH66_19245"/>
<keyword evidence="1 4" id="KW-0349">Heme</keyword>
<evidence type="ECO:0000313" key="7">
    <source>
        <dbReference type="EMBL" id="WED64481.1"/>
    </source>
</evidence>
<evidence type="ECO:0000313" key="8">
    <source>
        <dbReference type="Proteomes" id="UP001218638"/>
    </source>
</evidence>
<sequence length="577" mass="62654">MPQVAPTFLVTVGILALSPAALAADTITPAVGRELFAQHCGACHELTIDSFGPPLGGITRLLSTEELTTWISDPAKVLASADPRAAALLARHKAPMPPFAFLGAEKIAAILAYLDTETEARDLTPFTVDLNPPVASASRLIPRVVDSGIVVELEDFAQIPRLPGRPAYKGIALLRPDPRDDDALLVNDLMGIIYRIKNGVVDTFLDVRGRFPRFVYEPGVATGLGAFAFHPAFLTNGLLYTTHAELWLGEDCINPDDLPDHIPADASPRLAWVLTEWHAHEPLAATFAGTRREVMRWVTPTTAHGSQEIAFAPVTGPDDPDYGLLYIGHGDGGAINIKRPDIAGHPRTLLTSIMRIDPTGTNGRNGRYGIPPDNPFAGSDDPTVRQEIWAYGFRNAHRMSWDITPQGKRMIAVDIGESNVEEVNLIEPGWGYGWGVGKLEGTARLDVLDDPTVIWPATAAELAPHRSPHGEYMHDDGTAVTGGYVYHGPLELLRGKYVFGDIVNGRLFCMNIGESLDDHTIYELKVVTAAGEPTSVKTLAGVDRAHLRVSYDPRHGDLFVMTKDDGMIRRVVRASLP</sequence>
<dbReference type="PANTHER" id="PTHR19328:SF13">
    <property type="entry name" value="HIPL1 PROTEIN"/>
    <property type="match status" value="1"/>
</dbReference>
<keyword evidence="5" id="KW-0732">Signal</keyword>
<dbReference type="SUPFAM" id="SSF46626">
    <property type="entry name" value="Cytochrome c"/>
    <property type="match status" value="1"/>
</dbReference>
<dbReference type="InterPro" id="IPR009056">
    <property type="entry name" value="Cyt_c-like_dom"/>
</dbReference>
<keyword evidence="2 4" id="KW-0479">Metal-binding</keyword>
<dbReference type="InterPro" id="IPR012938">
    <property type="entry name" value="Glc/Sorbosone_DH"/>
</dbReference>
<dbReference type="Pfam" id="PF00034">
    <property type="entry name" value="Cytochrom_C"/>
    <property type="match status" value="1"/>
</dbReference>
<evidence type="ECO:0000256" key="1">
    <source>
        <dbReference type="ARBA" id="ARBA00022617"/>
    </source>
</evidence>
<dbReference type="Proteomes" id="UP001218638">
    <property type="component" value="Chromosome"/>
</dbReference>
<feature type="signal peptide" evidence="5">
    <location>
        <begin position="1"/>
        <end position="23"/>
    </location>
</feature>
<evidence type="ECO:0000256" key="4">
    <source>
        <dbReference type="PROSITE-ProRule" id="PRU00433"/>
    </source>
</evidence>
<name>A0AAE9ZW40_9BACT</name>
<dbReference type="Gene3D" id="1.10.760.10">
    <property type="entry name" value="Cytochrome c-like domain"/>
    <property type="match status" value="1"/>
</dbReference>
<protein>
    <submittedName>
        <fullName evidence="7">PQQ-dependent sugar dehydrogenase</fullName>
    </submittedName>
</protein>
<keyword evidence="3 4" id="KW-0408">Iron</keyword>
<accession>A0AAE9ZW40</accession>
<dbReference type="GO" id="GO:0020037">
    <property type="term" value="F:heme binding"/>
    <property type="evidence" value="ECO:0007669"/>
    <property type="project" value="InterPro"/>
</dbReference>
<dbReference type="EMBL" id="CP119075">
    <property type="protein sequence ID" value="WED64481.1"/>
    <property type="molecule type" value="Genomic_DNA"/>
</dbReference>
<dbReference type="InterPro" id="IPR011041">
    <property type="entry name" value="Quinoprot_gluc/sorb_DH_b-prop"/>
</dbReference>
<dbReference type="SUPFAM" id="SSF50952">
    <property type="entry name" value="Soluble quinoprotein glucose dehydrogenase"/>
    <property type="match status" value="1"/>
</dbReference>
<dbReference type="GO" id="GO:0046872">
    <property type="term" value="F:metal ion binding"/>
    <property type="evidence" value="ECO:0007669"/>
    <property type="project" value="UniProtKB-KW"/>
</dbReference>
<organism evidence="7 8">
    <name type="scientific">Synoicihabitans lomoniglobus</name>
    <dbReference type="NCBI Taxonomy" id="2909285"/>
    <lineage>
        <taxon>Bacteria</taxon>
        <taxon>Pseudomonadati</taxon>
        <taxon>Verrucomicrobiota</taxon>
        <taxon>Opitutia</taxon>
        <taxon>Opitutales</taxon>
        <taxon>Opitutaceae</taxon>
        <taxon>Synoicihabitans</taxon>
    </lineage>
</organism>
<reference evidence="7" key="1">
    <citation type="submission" date="2023-03" db="EMBL/GenBank/DDBJ databases">
        <title>Lomoglobus Profundus gen. nov., sp. nov., a novel member of the phylum Verrucomicrobia, isolated from deep-marine sediment of South China Sea.</title>
        <authorList>
            <person name="Ahmad T."/>
            <person name="Ishaq S.E."/>
            <person name="Wang F."/>
        </authorList>
    </citation>
    <scope>NUCLEOTIDE SEQUENCE</scope>
    <source>
        <strain evidence="7">LMO-M01</strain>
    </source>
</reference>
<dbReference type="InterPro" id="IPR011042">
    <property type="entry name" value="6-blade_b-propeller_TolB-like"/>
</dbReference>
<gene>
    <name evidence="7" type="ORF">PXH66_19245</name>
</gene>
<feature type="domain" description="Cytochrome c" evidence="6">
    <location>
        <begin position="27"/>
        <end position="118"/>
    </location>
</feature>
<evidence type="ECO:0000256" key="3">
    <source>
        <dbReference type="ARBA" id="ARBA00023004"/>
    </source>
</evidence>
<dbReference type="PROSITE" id="PS51007">
    <property type="entry name" value="CYTC"/>
    <property type="match status" value="1"/>
</dbReference>
<keyword evidence="8" id="KW-1185">Reference proteome</keyword>
<dbReference type="Pfam" id="PF07995">
    <property type="entry name" value="GSDH"/>
    <property type="match status" value="1"/>
</dbReference>
<evidence type="ECO:0000256" key="5">
    <source>
        <dbReference type="SAM" id="SignalP"/>
    </source>
</evidence>
<dbReference type="PANTHER" id="PTHR19328">
    <property type="entry name" value="HEDGEHOG-INTERACTING PROTEIN"/>
    <property type="match status" value="1"/>
</dbReference>
<dbReference type="GO" id="GO:0009055">
    <property type="term" value="F:electron transfer activity"/>
    <property type="evidence" value="ECO:0007669"/>
    <property type="project" value="InterPro"/>
</dbReference>
<dbReference type="InterPro" id="IPR036909">
    <property type="entry name" value="Cyt_c-like_dom_sf"/>
</dbReference>
<dbReference type="Gene3D" id="2.120.10.30">
    <property type="entry name" value="TolB, C-terminal domain"/>
    <property type="match status" value="1"/>
</dbReference>
<evidence type="ECO:0000256" key="2">
    <source>
        <dbReference type="ARBA" id="ARBA00022723"/>
    </source>
</evidence>
<evidence type="ECO:0000259" key="6">
    <source>
        <dbReference type="PROSITE" id="PS51007"/>
    </source>
</evidence>
<dbReference type="AlphaFoldDB" id="A0AAE9ZW40"/>
<dbReference type="RefSeq" id="WP_330932120.1">
    <property type="nucleotide sequence ID" value="NZ_CP119075.1"/>
</dbReference>